<dbReference type="Gene3D" id="3.40.50.1820">
    <property type="entry name" value="alpha/beta hydrolase"/>
    <property type="match status" value="1"/>
</dbReference>
<dbReference type="InterPro" id="IPR029058">
    <property type="entry name" value="AB_hydrolase_fold"/>
</dbReference>
<feature type="non-terminal residue" evidence="3">
    <location>
        <position position="365"/>
    </location>
</feature>
<dbReference type="Pfam" id="PF12697">
    <property type="entry name" value="Abhydrolase_6"/>
    <property type="match status" value="1"/>
</dbReference>
<evidence type="ECO:0000313" key="3">
    <source>
        <dbReference type="EMBL" id="KZO98786.1"/>
    </source>
</evidence>
<dbReference type="AlphaFoldDB" id="A0A167PHA0"/>
<sequence length="365" mass="40408">MQRSTSVFDGSSSSRAALTPLTFDDPDYTSALDFVGHGAFHQFIRCPRTGLRVSFSEAGPRDAPTILFCPPSFCSRYVGGPNVEGWARKMGVRVITIDRPGMGGTERCSIDERLEVSAQHVASVLEYLGIKKVALLSHSAGALYIMHLLANHPMLFGPSPRVYLIAPWIPTSISDQFGLQLVPSWIVGNQHTIRPVGLPLMKGMMSSFAFSSGLFQRENDKMDMSEWVVPERFRNEGEKYQPQPPFHTNLAASSEVGTLIDSCVLSEPLQGISQDYLMCLGRGGPLKEDWYKNIVEDLARGYKDRHEEVMVEVLWAGNDEIIPQKGRKWFDDLMGMAGDVIKYHSAELEGLGHDGPLSKIEVMGA</sequence>
<comment type="similarity">
    <text evidence="1">Belongs to the peptidase S33 family. ABHD4/ABHD5 subfamily.</text>
</comment>
<dbReference type="STRING" id="1330018.A0A167PHA0"/>
<keyword evidence="3" id="KW-0378">Hydrolase</keyword>
<dbReference type="InterPro" id="IPR000073">
    <property type="entry name" value="AB_hydrolase_1"/>
</dbReference>
<protein>
    <submittedName>
        <fullName evidence="3">Alpha/beta-hydrolase</fullName>
    </submittedName>
</protein>
<dbReference type="EMBL" id="KV417274">
    <property type="protein sequence ID" value="KZO98786.1"/>
    <property type="molecule type" value="Genomic_DNA"/>
</dbReference>
<dbReference type="GO" id="GO:0016787">
    <property type="term" value="F:hydrolase activity"/>
    <property type="evidence" value="ECO:0007669"/>
    <property type="project" value="UniProtKB-KW"/>
</dbReference>
<dbReference type="OrthoDB" id="294702at2759"/>
<evidence type="ECO:0000256" key="1">
    <source>
        <dbReference type="ARBA" id="ARBA00038097"/>
    </source>
</evidence>
<organism evidence="3 4">
    <name type="scientific">Calocera viscosa (strain TUFC12733)</name>
    <dbReference type="NCBI Taxonomy" id="1330018"/>
    <lineage>
        <taxon>Eukaryota</taxon>
        <taxon>Fungi</taxon>
        <taxon>Dikarya</taxon>
        <taxon>Basidiomycota</taxon>
        <taxon>Agaricomycotina</taxon>
        <taxon>Dacrymycetes</taxon>
        <taxon>Dacrymycetales</taxon>
        <taxon>Dacrymycetaceae</taxon>
        <taxon>Calocera</taxon>
    </lineage>
</organism>
<feature type="domain" description="AB hydrolase-1" evidence="2">
    <location>
        <begin position="89"/>
        <end position="354"/>
    </location>
</feature>
<proteinExistence type="inferred from homology"/>
<evidence type="ECO:0000259" key="2">
    <source>
        <dbReference type="Pfam" id="PF12697"/>
    </source>
</evidence>
<evidence type="ECO:0000313" key="4">
    <source>
        <dbReference type="Proteomes" id="UP000076738"/>
    </source>
</evidence>
<reference evidence="3 4" key="1">
    <citation type="journal article" date="2016" name="Mol. Biol. Evol.">
        <title>Comparative Genomics of Early-Diverging Mushroom-Forming Fungi Provides Insights into the Origins of Lignocellulose Decay Capabilities.</title>
        <authorList>
            <person name="Nagy L.G."/>
            <person name="Riley R."/>
            <person name="Tritt A."/>
            <person name="Adam C."/>
            <person name="Daum C."/>
            <person name="Floudas D."/>
            <person name="Sun H."/>
            <person name="Yadav J.S."/>
            <person name="Pangilinan J."/>
            <person name="Larsson K.H."/>
            <person name="Matsuura K."/>
            <person name="Barry K."/>
            <person name="Labutti K."/>
            <person name="Kuo R."/>
            <person name="Ohm R.A."/>
            <person name="Bhattacharya S.S."/>
            <person name="Shirouzu T."/>
            <person name="Yoshinaga Y."/>
            <person name="Martin F.M."/>
            <person name="Grigoriev I.V."/>
            <person name="Hibbett D.S."/>
        </authorList>
    </citation>
    <scope>NUCLEOTIDE SEQUENCE [LARGE SCALE GENOMIC DNA]</scope>
    <source>
        <strain evidence="3 4">TUFC12733</strain>
    </source>
</reference>
<dbReference type="Proteomes" id="UP000076738">
    <property type="component" value="Unassembled WGS sequence"/>
</dbReference>
<dbReference type="PANTHER" id="PTHR42886">
    <property type="entry name" value="RE40534P-RELATED"/>
    <property type="match status" value="1"/>
</dbReference>
<dbReference type="SUPFAM" id="SSF53474">
    <property type="entry name" value="alpha/beta-Hydrolases"/>
    <property type="match status" value="1"/>
</dbReference>
<dbReference type="PANTHER" id="PTHR42886:SF29">
    <property type="entry name" value="PUMMELIG, ISOFORM A"/>
    <property type="match status" value="1"/>
</dbReference>
<accession>A0A167PHA0</accession>
<name>A0A167PHA0_CALVF</name>
<gene>
    <name evidence="3" type="ORF">CALVIDRAFT_553616</name>
</gene>
<keyword evidence="4" id="KW-1185">Reference proteome</keyword>